<sequence length="96" mass="11450">MKTRISINKLCEIYEIDPGFVMSIQEMDLVTIYVEGTEKYVSTEELPLVEKMVRLHFDLGINQEGLHTIHHLLERMEGMQEEIRRLRNRLDLYEDL</sequence>
<proteinExistence type="predicted"/>
<dbReference type="RefSeq" id="WP_136335318.1">
    <property type="nucleotide sequence ID" value="NZ_QXMP01000002.1"/>
</dbReference>
<accession>A0A4S3M6G8</accession>
<dbReference type="Gene3D" id="1.10.1660.10">
    <property type="match status" value="1"/>
</dbReference>
<dbReference type="Proteomes" id="UP000305939">
    <property type="component" value="Unassembled WGS sequence"/>
</dbReference>
<name>A0A4S3M6G8_9FLAO</name>
<dbReference type="EMBL" id="SSMC01000001">
    <property type="protein sequence ID" value="THD69827.1"/>
    <property type="molecule type" value="Genomic_DNA"/>
</dbReference>
<evidence type="ECO:0008006" key="4">
    <source>
        <dbReference type="Google" id="ProtNLM"/>
    </source>
</evidence>
<reference evidence="2 3" key="1">
    <citation type="submission" date="2019-04" db="EMBL/GenBank/DDBJ databases">
        <title>Draft genome sequence of Robertkochia marina CC-AMO-30D.</title>
        <authorList>
            <person name="Hameed A."/>
            <person name="Lin S.-Y."/>
            <person name="Shahina M."/>
            <person name="Lai W.-A."/>
            <person name="Young C.-C."/>
        </authorList>
    </citation>
    <scope>NUCLEOTIDE SEQUENCE [LARGE SCALE GENOMIC DNA]</scope>
    <source>
        <strain evidence="2 3">CC-AMO-30D</strain>
    </source>
</reference>
<dbReference type="AlphaFoldDB" id="A0A4S3M6G8"/>
<organism evidence="2 3">
    <name type="scientific">Robertkochia marina</name>
    <dbReference type="NCBI Taxonomy" id="1227945"/>
    <lineage>
        <taxon>Bacteria</taxon>
        <taxon>Pseudomonadati</taxon>
        <taxon>Bacteroidota</taxon>
        <taxon>Flavobacteriia</taxon>
        <taxon>Flavobacteriales</taxon>
        <taxon>Flavobacteriaceae</taxon>
        <taxon>Robertkochia</taxon>
    </lineage>
</organism>
<comment type="caution">
    <text evidence="2">The sequence shown here is derived from an EMBL/GenBank/DDBJ whole genome shotgun (WGS) entry which is preliminary data.</text>
</comment>
<protein>
    <recommendedName>
        <fullName evidence="4">MerR family transcriptional regulator</fullName>
    </recommendedName>
</protein>
<keyword evidence="3" id="KW-1185">Reference proteome</keyword>
<dbReference type="OrthoDB" id="1494789at2"/>
<gene>
    <name evidence="2" type="ORF">E7Z59_05740</name>
</gene>
<feature type="coiled-coil region" evidence="1">
    <location>
        <begin position="69"/>
        <end position="96"/>
    </location>
</feature>
<evidence type="ECO:0000313" key="3">
    <source>
        <dbReference type="Proteomes" id="UP000305939"/>
    </source>
</evidence>
<keyword evidence="1" id="KW-0175">Coiled coil</keyword>
<dbReference type="Pfam" id="PF13591">
    <property type="entry name" value="MerR_2"/>
    <property type="match status" value="1"/>
</dbReference>
<evidence type="ECO:0000313" key="2">
    <source>
        <dbReference type="EMBL" id="THD69827.1"/>
    </source>
</evidence>
<evidence type="ECO:0000256" key="1">
    <source>
        <dbReference type="SAM" id="Coils"/>
    </source>
</evidence>